<keyword evidence="3" id="KW-1185">Reference proteome</keyword>
<organism evidence="2 3">
    <name type="scientific">Colletotrichum godetiae</name>
    <dbReference type="NCBI Taxonomy" id="1209918"/>
    <lineage>
        <taxon>Eukaryota</taxon>
        <taxon>Fungi</taxon>
        <taxon>Dikarya</taxon>
        <taxon>Ascomycota</taxon>
        <taxon>Pezizomycotina</taxon>
        <taxon>Sordariomycetes</taxon>
        <taxon>Hypocreomycetidae</taxon>
        <taxon>Glomerellales</taxon>
        <taxon>Glomerellaceae</taxon>
        <taxon>Colletotrichum</taxon>
        <taxon>Colletotrichum acutatum species complex</taxon>
    </lineage>
</organism>
<accession>A0AAJ0ABD1</accession>
<dbReference type="RefSeq" id="XP_060424142.1">
    <property type="nucleotide sequence ID" value="XM_060572950.1"/>
</dbReference>
<reference evidence="2" key="1">
    <citation type="submission" date="2021-06" db="EMBL/GenBank/DDBJ databases">
        <title>Comparative genomics, transcriptomics and evolutionary studies reveal genomic signatures of adaptation to plant cell wall in hemibiotrophic fungi.</title>
        <authorList>
            <consortium name="DOE Joint Genome Institute"/>
            <person name="Baroncelli R."/>
            <person name="Diaz J.F."/>
            <person name="Benocci T."/>
            <person name="Peng M."/>
            <person name="Battaglia E."/>
            <person name="Haridas S."/>
            <person name="Andreopoulos W."/>
            <person name="Labutti K."/>
            <person name="Pangilinan J."/>
            <person name="Floch G.L."/>
            <person name="Makela M.R."/>
            <person name="Henrissat B."/>
            <person name="Grigoriev I.V."/>
            <person name="Crouch J.A."/>
            <person name="De Vries R.P."/>
            <person name="Sukno S.A."/>
            <person name="Thon M.R."/>
        </authorList>
    </citation>
    <scope>NUCLEOTIDE SEQUENCE</scope>
    <source>
        <strain evidence="2">CBS 193.32</strain>
    </source>
</reference>
<proteinExistence type="predicted"/>
<protein>
    <submittedName>
        <fullName evidence="2">Uncharacterized protein</fullName>
    </submittedName>
</protein>
<comment type="caution">
    <text evidence="2">The sequence shown here is derived from an EMBL/GenBank/DDBJ whole genome shotgun (WGS) entry which is preliminary data.</text>
</comment>
<dbReference type="GeneID" id="85457476"/>
<evidence type="ECO:0000313" key="2">
    <source>
        <dbReference type="EMBL" id="KAK1659378.1"/>
    </source>
</evidence>
<dbReference type="AlphaFoldDB" id="A0AAJ0ABD1"/>
<evidence type="ECO:0000313" key="3">
    <source>
        <dbReference type="Proteomes" id="UP001224890"/>
    </source>
</evidence>
<sequence length="191" mass="20752">MPNTRPGLTLPTQALPAVHGSFWLEVDQSAFHRSPCRTSTHNVLHFLTLCFLQGGGGGVAADLANEGLRRALKDPPQRDGQAGSWKKHEGKRQDGTGGASLPNLLSPYRLTLAPSLRKVPILSPVQRGCPRSCCNPSVPSVSLTIPRAVKLRPSRYRGHPTTIPQSDFFMPLLSLDYQASRGTDTTSDYRA</sequence>
<evidence type="ECO:0000256" key="1">
    <source>
        <dbReference type="SAM" id="MobiDB-lite"/>
    </source>
</evidence>
<gene>
    <name evidence="2" type="ORF">BDP55DRAFT_637000</name>
</gene>
<dbReference type="EMBL" id="JAHMHR010000061">
    <property type="protein sequence ID" value="KAK1659378.1"/>
    <property type="molecule type" value="Genomic_DNA"/>
</dbReference>
<name>A0AAJ0ABD1_9PEZI</name>
<feature type="region of interest" description="Disordered" evidence="1">
    <location>
        <begin position="70"/>
        <end position="102"/>
    </location>
</feature>
<dbReference type="Proteomes" id="UP001224890">
    <property type="component" value="Unassembled WGS sequence"/>
</dbReference>